<feature type="non-terminal residue" evidence="2">
    <location>
        <position position="1"/>
    </location>
</feature>
<dbReference type="Pfam" id="PF07596">
    <property type="entry name" value="SBP_bac_10"/>
    <property type="match status" value="1"/>
</dbReference>
<comment type="caution">
    <text evidence="2">The sequence shown here is derived from an EMBL/GenBank/DDBJ whole genome shotgun (WGS) entry which is preliminary data.</text>
</comment>
<gene>
    <name evidence="2" type="ORF">DIT97_23135</name>
</gene>
<evidence type="ECO:0000259" key="1">
    <source>
        <dbReference type="Pfam" id="PF07596"/>
    </source>
</evidence>
<evidence type="ECO:0000313" key="3">
    <source>
        <dbReference type="Proteomes" id="UP000263642"/>
    </source>
</evidence>
<dbReference type="AlphaFoldDB" id="A0A3D3RAB4"/>
<dbReference type="EMBL" id="DQAY01000138">
    <property type="protein sequence ID" value="HCO25773.1"/>
    <property type="molecule type" value="Genomic_DNA"/>
</dbReference>
<protein>
    <submittedName>
        <fullName evidence="2">Prepilin-type cleavage/methylation domain-containing protein</fullName>
    </submittedName>
</protein>
<sequence>PAGIGAVVGTHTRCFGSWHQGGAHFTLADGSVHFIGENIDLSVYRQLAQR</sequence>
<proteinExistence type="predicted"/>
<evidence type="ECO:0000313" key="2">
    <source>
        <dbReference type="EMBL" id="HCO25773.1"/>
    </source>
</evidence>
<dbReference type="Proteomes" id="UP000263642">
    <property type="component" value="Unassembled WGS sequence"/>
</dbReference>
<accession>A0A3D3RAB4</accession>
<feature type="domain" description="DUF1559" evidence="1">
    <location>
        <begin position="11"/>
        <end position="41"/>
    </location>
</feature>
<reference evidence="2 3" key="1">
    <citation type="journal article" date="2018" name="Nat. Biotechnol.">
        <title>A standardized bacterial taxonomy based on genome phylogeny substantially revises the tree of life.</title>
        <authorList>
            <person name="Parks D.H."/>
            <person name="Chuvochina M."/>
            <person name="Waite D.W."/>
            <person name="Rinke C."/>
            <person name="Skarshewski A."/>
            <person name="Chaumeil P.A."/>
            <person name="Hugenholtz P."/>
        </authorList>
    </citation>
    <scope>NUCLEOTIDE SEQUENCE [LARGE SCALE GENOMIC DNA]</scope>
    <source>
        <strain evidence="2">UBA9375</strain>
    </source>
</reference>
<organism evidence="2 3">
    <name type="scientific">Gimesia maris</name>
    <dbReference type="NCBI Taxonomy" id="122"/>
    <lineage>
        <taxon>Bacteria</taxon>
        <taxon>Pseudomonadati</taxon>
        <taxon>Planctomycetota</taxon>
        <taxon>Planctomycetia</taxon>
        <taxon>Planctomycetales</taxon>
        <taxon>Planctomycetaceae</taxon>
        <taxon>Gimesia</taxon>
    </lineage>
</organism>
<feature type="non-terminal residue" evidence="2">
    <location>
        <position position="50"/>
    </location>
</feature>
<name>A0A3D3RAB4_9PLAN</name>
<dbReference type="InterPro" id="IPR027558">
    <property type="entry name" value="Pre_pil_HX9DG_C"/>
</dbReference>
<dbReference type="InterPro" id="IPR011453">
    <property type="entry name" value="DUF1559"/>
</dbReference>
<dbReference type="NCBIfam" id="TIGR04294">
    <property type="entry name" value="pre_pil_HX9DG"/>
    <property type="match status" value="1"/>
</dbReference>